<dbReference type="Pfam" id="PF00004">
    <property type="entry name" value="AAA"/>
    <property type="match status" value="1"/>
</dbReference>
<keyword evidence="5" id="KW-1185">Reference proteome</keyword>
<keyword evidence="2" id="KW-0067">ATP-binding</keyword>
<sequence length="539" mass="59973">MRSEWREKDLFQLPLIVHALSRLGEEDGPRVESAVETLIKSRARLQDTWKQTLSCYLQYWLAAALLEYGKEKEGMGLALSRAYEVARSETCRQLAFHASGDRSNFDVTRLAYSLLAYAGVGGRREFLKELSAPDAEDVDVNPKLCASALDAIFSEQRSDGLWPAGQAIYAKSRRGFDVGNAYVFAPDMVASLLETLPPECFEKYLPNLSKLVSWIEEHDVEGGWRSNHLVPGGPPMAWSTAQTLKCCARMLETTQHLLNLEILREFGGEVVPRSQDLFANLLDSDVVGTTTTTLKDVVRSRFLEEDAAVPKAWSAVLFGPPGTAKTTIAEAVARFLGAGFVVIDTGTFLSDGLGKVASRIAYVFSRLRMLRGCVVLFDEIEEFCLERSEPAAMESRMLTTAMLTQLNDLRRAQKSIFFIATNKVSKLDTAVTRPGRMDLLLFVGTPNRAARVQRFAKKCQDFVEVFDEFLETTWDEESQFLNYLESERFASLAAAHAAKTGTLTPPILANLLKTQTSVMVLRDAASRKEVLDSQAFARI</sequence>
<comment type="caution">
    <text evidence="4">The sequence shown here is derived from an EMBL/GenBank/DDBJ whole genome shotgun (WGS) entry which is preliminary data.</text>
</comment>
<dbReference type="InterPro" id="IPR050168">
    <property type="entry name" value="AAA_ATPase_domain"/>
</dbReference>
<evidence type="ECO:0000259" key="3">
    <source>
        <dbReference type="SMART" id="SM00382"/>
    </source>
</evidence>
<proteinExistence type="predicted"/>
<dbReference type="SMART" id="SM00382">
    <property type="entry name" value="AAA"/>
    <property type="match status" value="1"/>
</dbReference>
<evidence type="ECO:0000256" key="2">
    <source>
        <dbReference type="ARBA" id="ARBA00022840"/>
    </source>
</evidence>
<dbReference type="GO" id="GO:0005524">
    <property type="term" value="F:ATP binding"/>
    <property type="evidence" value="ECO:0007669"/>
    <property type="project" value="UniProtKB-KW"/>
</dbReference>
<dbReference type="Gene3D" id="3.40.50.300">
    <property type="entry name" value="P-loop containing nucleotide triphosphate hydrolases"/>
    <property type="match status" value="1"/>
</dbReference>
<reference evidence="4" key="1">
    <citation type="submission" date="2023-01" db="EMBL/GenBank/DDBJ databases">
        <title>Metagenome sequencing of chrysophaentin producing Chrysophaeum taylorii.</title>
        <authorList>
            <person name="Davison J."/>
            <person name="Bewley C."/>
        </authorList>
    </citation>
    <scope>NUCLEOTIDE SEQUENCE</scope>
    <source>
        <strain evidence="4">NIES-1699</strain>
    </source>
</reference>
<dbReference type="InterPro" id="IPR027417">
    <property type="entry name" value="P-loop_NTPase"/>
</dbReference>
<dbReference type="Proteomes" id="UP001230188">
    <property type="component" value="Unassembled WGS sequence"/>
</dbReference>
<protein>
    <recommendedName>
        <fullName evidence="3">AAA+ ATPase domain-containing protein</fullName>
    </recommendedName>
</protein>
<dbReference type="SUPFAM" id="SSF48239">
    <property type="entry name" value="Terpenoid cyclases/Protein prenyltransferases"/>
    <property type="match status" value="1"/>
</dbReference>
<evidence type="ECO:0000313" key="4">
    <source>
        <dbReference type="EMBL" id="KAJ8603442.1"/>
    </source>
</evidence>
<dbReference type="CDD" id="cd19481">
    <property type="entry name" value="RecA-like_protease"/>
    <property type="match status" value="1"/>
</dbReference>
<dbReference type="PANTHER" id="PTHR23077">
    <property type="entry name" value="AAA-FAMILY ATPASE"/>
    <property type="match status" value="1"/>
</dbReference>
<keyword evidence="1" id="KW-0547">Nucleotide-binding</keyword>
<accession>A0AAD7UFU5</accession>
<dbReference type="AlphaFoldDB" id="A0AAD7UFU5"/>
<gene>
    <name evidence="4" type="ORF">CTAYLR_003979</name>
</gene>
<name>A0AAD7UFU5_9STRA</name>
<dbReference type="InterPro" id="IPR003593">
    <property type="entry name" value="AAA+_ATPase"/>
</dbReference>
<dbReference type="SUPFAM" id="SSF52540">
    <property type="entry name" value="P-loop containing nucleoside triphosphate hydrolases"/>
    <property type="match status" value="1"/>
</dbReference>
<evidence type="ECO:0000256" key="1">
    <source>
        <dbReference type="ARBA" id="ARBA00022741"/>
    </source>
</evidence>
<dbReference type="PANTHER" id="PTHR23077:SF171">
    <property type="entry name" value="NUCLEAR VALOSIN-CONTAINING PROTEIN-LIKE"/>
    <property type="match status" value="1"/>
</dbReference>
<dbReference type="InterPro" id="IPR003959">
    <property type="entry name" value="ATPase_AAA_core"/>
</dbReference>
<dbReference type="EMBL" id="JAQMWT010000351">
    <property type="protein sequence ID" value="KAJ8603442.1"/>
    <property type="molecule type" value="Genomic_DNA"/>
</dbReference>
<dbReference type="InterPro" id="IPR008930">
    <property type="entry name" value="Terpenoid_cyclase/PrenylTrfase"/>
</dbReference>
<dbReference type="GO" id="GO:0016887">
    <property type="term" value="F:ATP hydrolysis activity"/>
    <property type="evidence" value="ECO:0007669"/>
    <property type="project" value="InterPro"/>
</dbReference>
<evidence type="ECO:0000313" key="5">
    <source>
        <dbReference type="Proteomes" id="UP001230188"/>
    </source>
</evidence>
<feature type="domain" description="AAA+ ATPase" evidence="3">
    <location>
        <begin position="311"/>
        <end position="447"/>
    </location>
</feature>
<organism evidence="4 5">
    <name type="scientific">Chrysophaeum taylorii</name>
    <dbReference type="NCBI Taxonomy" id="2483200"/>
    <lineage>
        <taxon>Eukaryota</taxon>
        <taxon>Sar</taxon>
        <taxon>Stramenopiles</taxon>
        <taxon>Ochrophyta</taxon>
        <taxon>Pelagophyceae</taxon>
        <taxon>Pelagomonadales</taxon>
        <taxon>Pelagomonadaceae</taxon>
        <taxon>Chrysophaeum</taxon>
    </lineage>
</organism>